<evidence type="ECO:0008006" key="4">
    <source>
        <dbReference type="Google" id="ProtNLM"/>
    </source>
</evidence>
<comment type="caution">
    <text evidence="2">The sequence shown here is derived from an EMBL/GenBank/DDBJ whole genome shotgun (WGS) entry which is preliminary data.</text>
</comment>
<dbReference type="OrthoDB" id="4918558at2759"/>
<accession>A0A4U0TT65</accession>
<organism evidence="2 3">
    <name type="scientific">Friedmanniomyces endolithicus</name>
    <dbReference type="NCBI Taxonomy" id="329885"/>
    <lineage>
        <taxon>Eukaryota</taxon>
        <taxon>Fungi</taxon>
        <taxon>Dikarya</taxon>
        <taxon>Ascomycota</taxon>
        <taxon>Pezizomycotina</taxon>
        <taxon>Dothideomycetes</taxon>
        <taxon>Dothideomycetidae</taxon>
        <taxon>Mycosphaerellales</taxon>
        <taxon>Teratosphaeriaceae</taxon>
        <taxon>Friedmanniomyces</taxon>
    </lineage>
</organism>
<proteinExistence type="predicted"/>
<dbReference type="STRING" id="329885.A0A4U0TT65"/>
<sequence length="273" mass="30060">MRPCCSADIAVIMGTASPVSRMRRVVGDNGLFVRKGRTWLLEDKGKAEMDKIADEGVARDSTPLSLWACAPPLYQGSRWHTASIPCLILTLIPRHDHHHHHHHHHTKNHPPPSIAMAVSGFLFLAWRLFEIITLIPIMGMLAWFVHQYVHANLLTPAYILVLFIVSVIALAWAIFTTIDYLRARHDALFVAFFDLAIVGALIAGVYYLRGIAGQNCTTGNAGASNGGVYINVNTNKTCAMLKASFALAIIDILAFFVTFVSHSQTTSPAKSSY</sequence>
<feature type="transmembrane region" description="Helical" evidence="1">
    <location>
        <begin position="121"/>
        <end position="145"/>
    </location>
</feature>
<evidence type="ECO:0000256" key="1">
    <source>
        <dbReference type="SAM" id="Phobius"/>
    </source>
</evidence>
<feature type="transmembrane region" description="Helical" evidence="1">
    <location>
        <begin position="187"/>
        <end position="208"/>
    </location>
</feature>
<name>A0A4U0TT65_9PEZI</name>
<evidence type="ECO:0000313" key="3">
    <source>
        <dbReference type="Proteomes" id="UP000310066"/>
    </source>
</evidence>
<dbReference type="Proteomes" id="UP000310066">
    <property type="component" value="Unassembled WGS sequence"/>
</dbReference>
<reference evidence="2 3" key="1">
    <citation type="submission" date="2017-03" db="EMBL/GenBank/DDBJ databases">
        <title>Genomes of endolithic fungi from Antarctica.</title>
        <authorList>
            <person name="Coleine C."/>
            <person name="Masonjones S."/>
            <person name="Stajich J.E."/>
        </authorList>
    </citation>
    <scope>NUCLEOTIDE SEQUENCE [LARGE SCALE GENOMIC DNA]</scope>
    <source>
        <strain evidence="2 3">CCFEE 5311</strain>
    </source>
</reference>
<gene>
    <name evidence="2" type="ORF">B0A54_17190</name>
</gene>
<keyword evidence="1" id="KW-0812">Transmembrane</keyword>
<keyword evidence="1" id="KW-1133">Transmembrane helix</keyword>
<feature type="transmembrane region" description="Helical" evidence="1">
    <location>
        <begin position="157"/>
        <end position="175"/>
    </location>
</feature>
<evidence type="ECO:0000313" key="2">
    <source>
        <dbReference type="EMBL" id="TKA25015.1"/>
    </source>
</evidence>
<feature type="transmembrane region" description="Helical" evidence="1">
    <location>
        <begin position="239"/>
        <end position="260"/>
    </location>
</feature>
<protein>
    <recommendedName>
        <fullName evidence="4">MARVEL domain-containing protein</fullName>
    </recommendedName>
</protein>
<keyword evidence="1" id="KW-0472">Membrane</keyword>
<dbReference type="EMBL" id="NAJP01000167">
    <property type="protein sequence ID" value="TKA25015.1"/>
    <property type="molecule type" value="Genomic_DNA"/>
</dbReference>
<dbReference type="AlphaFoldDB" id="A0A4U0TT65"/>